<sequence>MSSLADKGLNLSKNAFFSFMISKASGIMKKPVKVGLLLTTAYEKLTDANSNESGLDQIKDIMFRFIRLVKAYYNGTYRDINTKTLLLGVAVLVYVVTPLDLVPDFIPILGFADDLSLMAWFINAFQEEMQKFQVWEEGSVAVGHS</sequence>
<dbReference type="InterPro" id="IPR010652">
    <property type="entry name" value="DUF1232"/>
</dbReference>
<accession>A0A3M9MQQ3</accession>
<keyword evidence="2 5" id="KW-0812">Transmembrane</keyword>
<evidence type="ECO:0000256" key="1">
    <source>
        <dbReference type="ARBA" id="ARBA00004127"/>
    </source>
</evidence>
<evidence type="ECO:0000256" key="4">
    <source>
        <dbReference type="ARBA" id="ARBA00023136"/>
    </source>
</evidence>
<evidence type="ECO:0000256" key="5">
    <source>
        <dbReference type="SAM" id="Phobius"/>
    </source>
</evidence>
<feature type="transmembrane region" description="Helical" evidence="5">
    <location>
        <begin position="80"/>
        <end position="99"/>
    </location>
</feature>
<comment type="subcellular location">
    <subcellularLocation>
        <location evidence="1">Endomembrane system</location>
        <topology evidence="1">Multi-pass membrane protein</topology>
    </subcellularLocation>
</comment>
<reference evidence="7 8" key="1">
    <citation type="submission" date="2018-11" db="EMBL/GenBank/DDBJ databases">
        <title>Rufibacter latericius sp. nov., isolated from water in Baiyang Lake.</title>
        <authorList>
            <person name="Yang Y."/>
        </authorList>
    </citation>
    <scope>NUCLEOTIDE SEQUENCE [LARGE SCALE GENOMIC DNA]</scope>
    <source>
        <strain evidence="7 8">MCC P1</strain>
    </source>
</reference>
<keyword evidence="8" id="KW-1185">Reference proteome</keyword>
<dbReference type="EMBL" id="RJJE01000017">
    <property type="protein sequence ID" value="RNI27527.1"/>
    <property type="molecule type" value="Genomic_DNA"/>
</dbReference>
<evidence type="ECO:0000313" key="8">
    <source>
        <dbReference type="Proteomes" id="UP000271010"/>
    </source>
</evidence>
<evidence type="ECO:0000256" key="3">
    <source>
        <dbReference type="ARBA" id="ARBA00022989"/>
    </source>
</evidence>
<gene>
    <name evidence="7" type="ORF">EFA69_15485</name>
</gene>
<evidence type="ECO:0000256" key="2">
    <source>
        <dbReference type="ARBA" id="ARBA00022692"/>
    </source>
</evidence>
<evidence type="ECO:0000259" key="6">
    <source>
        <dbReference type="Pfam" id="PF06803"/>
    </source>
</evidence>
<dbReference type="Proteomes" id="UP000271010">
    <property type="component" value="Unassembled WGS sequence"/>
</dbReference>
<evidence type="ECO:0000313" key="7">
    <source>
        <dbReference type="EMBL" id="RNI27527.1"/>
    </source>
</evidence>
<dbReference type="OrthoDB" id="9800034at2"/>
<protein>
    <submittedName>
        <fullName evidence="7">DUF1232 domain-containing protein</fullName>
    </submittedName>
</protein>
<organism evidence="7 8">
    <name type="scientific">Rufibacter immobilis</name>
    <dbReference type="NCBI Taxonomy" id="1348778"/>
    <lineage>
        <taxon>Bacteria</taxon>
        <taxon>Pseudomonadati</taxon>
        <taxon>Bacteroidota</taxon>
        <taxon>Cytophagia</taxon>
        <taxon>Cytophagales</taxon>
        <taxon>Hymenobacteraceae</taxon>
        <taxon>Rufibacter</taxon>
    </lineage>
</organism>
<dbReference type="AlphaFoldDB" id="A0A3M9MQQ3"/>
<name>A0A3M9MQQ3_9BACT</name>
<keyword evidence="4 5" id="KW-0472">Membrane</keyword>
<feature type="domain" description="DUF1232" evidence="6">
    <location>
        <begin position="85"/>
        <end position="120"/>
    </location>
</feature>
<proteinExistence type="predicted"/>
<dbReference type="RefSeq" id="WP_123133994.1">
    <property type="nucleotide sequence ID" value="NZ_JBHMAD010000002.1"/>
</dbReference>
<dbReference type="GO" id="GO:0012505">
    <property type="term" value="C:endomembrane system"/>
    <property type="evidence" value="ECO:0007669"/>
    <property type="project" value="UniProtKB-SubCell"/>
</dbReference>
<dbReference type="Pfam" id="PF06803">
    <property type="entry name" value="DUF1232"/>
    <property type="match status" value="1"/>
</dbReference>
<comment type="caution">
    <text evidence="7">The sequence shown here is derived from an EMBL/GenBank/DDBJ whole genome shotgun (WGS) entry which is preliminary data.</text>
</comment>
<keyword evidence="3 5" id="KW-1133">Transmembrane helix</keyword>